<organism evidence="2 3">
    <name type="scientific">Simiduia aestuariiviva</name>
    <dbReference type="NCBI Taxonomy" id="1510459"/>
    <lineage>
        <taxon>Bacteria</taxon>
        <taxon>Pseudomonadati</taxon>
        <taxon>Pseudomonadota</taxon>
        <taxon>Gammaproteobacteria</taxon>
        <taxon>Cellvibrionales</taxon>
        <taxon>Cellvibrionaceae</taxon>
        <taxon>Simiduia</taxon>
    </lineage>
</organism>
<proteinExistence type="predicted"/>
<dbReference type="Gene3D" id="3.40.190.10">
    <property type="entry name" value="Periplasmic binding protein-like II"/>
    <property type="match status" value="2"/>
</dbReference>
<dbReference type="SUPFAM" id="SSF53850">
    <property type="entry name" value="Periplasmic binding protein-like II"/>
    <property type="match status" value="1"/>
</dbReference>
<sequence>MIKAFRLCYILFPLIASAENLTPDPKVLTFTTVDFYEHQDSNKLQGVNLLREALANLGYHLRIQPAPPERSLRMVDAGVADGELLRLRDMTPHFKNLVLVNTPLQTTSMMLVTSANSAPNSGRWSEFHAQRFITVKDIFVSELLPRRFHNLENVEVENYHQALRMLQAGRADLILLPEAYFPIIEQMKGVQWPEKFSVLTPVLFDLTGFIHLHKRHAQLAKKLEHEIRALAGNFCAHSMNDHTCTQPSLDTVNYYAEHFPKSARQ</sequence>
<dbReference type="RefSeq" id="WP_183911114.1">
    <property type="nucleotide sequence ID" value="NZ_JACHXZ010000004.1"/>
</dbReference>
<keyword evidence="3" id="KW-1185">Reference proteome</keyword>
<feature type="signal peptide" evidence="1">
    <location>
        <begin position="1"/>
        <end position="18"/>
    </location>
</feature>
<name>A0A839UPC4_9GAMM</name>
<evidence type="ECO:0000256" key="1">
    <source>
        <dbReference type="SAM" id="SignalP"/>
    </source>
</evidence>
<dbReference type="EMBL" id="JACHXZ010000004">
    <property type="protein sequence ID" value="MBB3169613.1"/>
    <property type="molecule type" value="Genomic_DNA"/>
</dbReference>
<keyword evidence="1" id="KW-0732">Signal</keyword>
<evidence type="ECO:0000313" key="2">
    <source>
        <dbReference type="EMBL" id="MBB3169613.1"/>
    </source>
</evidence>
<feature type="chain" id="PRO_5032786451" description="Solute-binding protein family 3/N-terminal domain-containing protein" evidence="1">
    <location>
        <begin position="19"/>
        <end position="265"/>
    </location>
</feature>
<reference evidence="2 3" key="1">
    <citation type="submission" date="2020-08" db="EMBL/GenBank/DDBJ databases">
        <title>Genomic Encyclopedia of Type Strains, Phase III (KMG-III): the genomes of soil and plant-associated and newly described type strains.</title>
        <authorList>
            <person name="Whitman W."/>
        </authorList>
    </citation>
    <scope>NUCLEOTIDE SEQUENCE [LARGE SCALE GENOMIC DNA]</scope>
    <source>
        <strain evidence="2 3">CECT 8571</strain>
    </source>
</reference>
<gene>
    <name evidence="2" type="ORF">FHS30_002826</name>
</gene>
<evidence type="ECO:0000313" key="3">
    <source>
        <dbReference type="Proteomes" id="UP000559987"/>
    </source>
</evidence>
<protein>
    <recommendedName>
        <fullName evidence="4">Solute-binding protein family 3/N-terminal domain-containing protein</fullName>
    </recommendedName>
</protein>
<accession>A0A839UPC4</accession>
<dbReference type="AlphaFoldDB" id="A0A839UPC4"/>
<comment type="caution">
    <text evidence="2">The sequence shown here is derived from an EMBL/GenBank/DDBJ whole genome shotgun (WGS) entry which is preliminary data.</text>
</comment>
<evidence type="ECO:0008006" key="4">
    <source>
        <dbReference type="Google" id="ProtNLM"/>
    </source>
</evidence>
<dbReference type="Proteomes" id="UP000559987">
    <property type="component" value="Unassembled WGS sequence"/>
</dbReference>